<evidence type="ECO:0000313" key="2">
    <source>
        <dbReference type="Proteomes" id="UP001234202"/>
    </source>
</evidence>
<proteinExistence type="predicted"/>
<organism evidence="1 2">
    <name type="scientific">Naganishia onofrii</name>
    <dbReference type="NCBI Taxonomy" id="1851511"/>
    <lineage>
        <taxon>Eukaryota</taxon>
        <taxon>Fungi</taxon>
        <taxon>Dikarya</taxon>
        <taxon>Basidiomycota</taxon>
        <taxon>Agaricomycotina</taxon>
        <taxon>Tremellomycetes</taxon>
        <taxon>Filobasidiales</taxon>
        <taxon>Filobasidiaceae</taxon>
        <taxon>Naganishia</taxon>
    </lineage>
</organism>
<dbReference type="EMBL" id="JASBWV010000001">
    <property type="protein sequence ID" value="KAJ9128383.1"/>
    <property type="molecule type" value="Genomic_DNA"/>
</dbReference>
<keyword evidence="2" id="KW-1185">Reference proteome</keyword>
<comment type="caution">
    <text evidence="1">The sequence shown here is derived from an EMBL/GenBank/DDBJ whole genome shotgun (WGS) entry which is preliminary data.</text>
</comment>
<sequence length="621" mass="67758">MVIRDTWTKAHIKIIPYVAEDISMLTDCCDTTTCDQIGIILLEHKTHVLKVPSTSHVYTKYGNRQDLAKGLRLAFQQLQQQCASDIVSKSAQLDPLSGNPMGYPPNNQGDDEHGWDRSMGVSIGPYYYDPTLDPGIPYDNRSESNGESWNAAPSVHQYPPSISSQGGGYRMPPLPACSLSHGQVPQQYATHAQQPGYPIPSQNGAIQQQMPALPGMQFVQGAQPAPYLPHHPLVALNQYDLALQSFNDASPYGRHSPSIQQQNSGFQSPASQPSFKFSQVPREYVPPQRQQLDDPISPCNAMPSQQTTPSHGFQFEHPQMAGAGFDNNLDVRIPPDISGDTSQQSCSDFVSTQEQPPALGGGLTPAGFHPDWRTSFQDHIRGPSPVLTGPEGQFRPATTEIQQQQLSLSSFYNAAGSEVGWNPQNAQPVEIQYNAQQQPLVSPYVGHTPSLRPIGRQEQQQNSWATPLVNSPVVMDGLNGGPPHQIEFVYDNCSQQATSQQFVPTPPLDCTTDLSFVSAPGGKQAYEPTNLVSQAAVSNEIRRSLPVGHCTATNNSSASYYPLNALASSHQISFANVGRTHVPYVQWLPPSTQADGRTFNRFGESETQGPASSDVDWTGYQ</sequence>
<evidence type="ECO:0000313" key="1">
    <source>
        <dbReference type="EMBL" id="KAJ9128383.1"/>
    </source>
</evidence>
<name>A0ACC2XWT2_9TREE</name>
<accession>A0ACC2XWT2</accession>
<reference evidence="1" key="1">
    <citation type="submission" date="2023-04" db="EMBL/GenBank/DDBJ databases">
        <title>Draft Genome sequencing of Naganishia species isolated from polar environments using Oxford Nanopore Technology.</title>
        <authorList>
            <person name="Leo P."/>
            <person name="Venkateswaran K."/>
        </authorList>
    </citation>
    <scope>NUCLEOTIDE SEQUENCE</scope>
    <source>
        <strain evidence="1">DBVPG 5303</strain>
    </source>
</reference>
<gene>
    <name evidence="1" type="ORF">QFC24_000676</name>
</gene>
<dbReference type="Proteomes" id="UP001234202">
    <property type="component" value="Unassembled WGS sequence"/>
</dbReference>
<protein>
    <submittedName>
        <fullName evidence="1">Uncharacterized protein</fullName>
    </submittedName>
</protein>